<dbReference type="PROSITE" id="PS51032">
    <property type="entry name" value="AP2_ERF"/>
    <property type="match status" value="1"/>
</dbReference>
<protein>
    <submittedName>
        <fullName evidence="1">Uncharacterized protein</fullName>
    </submittedName>
</protein>
<dbReference type="InterPro" id="IPR016177">
    <property type="entry name" value="DNA-bd_dom_sf"/>
</dbReference>
<evidence type="ECO:0000313" key="2">
    <source>
        <dbReference type="Proteomes" id="UP000218335"/>
    </source>
</evidence>
<dbReference type="InterPro" id="IPR001471">
    <property type="entry name" value="AP2/ERF_dom"/>
</dbReference>
<dbReference type="SUPFAM" id="SSF54171">
    <property type="entry name" value="DNA-binding domain"/>
    <property type="match status" value="1"/>
</dbReference>
<dbReference type="AlphaFoldDB" id="A0A2A4GN62"/>
<dbReference type="Proteomes" id="UP000218335">
    <property type="component" value="Unassembled WGS sequence"/>
</dbReference>
<gene>
    <name evidence="1" type="ORF">B5C08_11270</name>
</gene>
<dbReference type="SMART" id="SM00380">
    <property type="entry name" value="AP2"/>
    <property type="match status" value="1"/>
</dbReference>
<evidence type="ECO:0000313" key="1">
    <source>
        <dbReference type="EMBL" id="PCF54127.1"/>
    </source>
</evidence>
<dbReference type="GO" id="GO:0003677">
    <property type="term" value="F:DNA binding"/>
    <property type="evidence" value="ECO:0007669"/>
    <property type="project" value="InterPro"/>
</dbReference>
<comment type="caution">
    <text evidence="1">The sequence shown here is derived from an EMBL/GenBank/DDBJ whole genome shotgun (WGS) entry which is preliminary data.</text>
</comment>
<organism evidence="1 2">
    <name type="scientific">Staphylococcus delphini</name>
    <dbReference type="NCBI Taxonomy" id="53344"/>
    <lineage>
        <taxon>Bacteria</taxon>
        <taxon>Bacillati</taxon>
        <taxon>Bacillota</taxon>
        <taxon>Bacilli</taxon>
        <taxon>Bacillales</taxon>
        <taxon>Staphylococcaceae</taxon>
        <taxon>Staphylococcus</taxon>
        <taxon>Staphylococcus intermedius group</taxon>
    </lineage>
</organism>
<dbReference type="EMBL" id="MWUU01000018">
    <property type="protein sequence ID" value="PCF54127.1"/>
    <property type="molecule type" value="Genomic_DNA"/>
</dbReference>
<dbReference type="RefSeq" id="WP_096638150.1">
    <property type="nucleotide sequence ID" value="NZ_MWUQ01000011.1"/>
</dbReference>
<dbReference type="Gene3D" id="3.30.730.10">
    <property type="entry name" value="AP2/ERF domain"/>
    <property type="match status" value="1"/>
</dbReference>
<reference evidence="1 2" key="1">
    <citation type="journal article" date="2017" name="PLoS ONE">
        <title>Development of a real-time PCR for detection of Staphylococcus pseudintermedius using a novel automated comparison of whole-genome sequences.</title>
        <authorList>
            <person name="Verstappen K.M."/>
            <person name="Huijbregts L."/>
            <person name="Spaninks M."/>
            <person name="Wagenaar J.A."/>
            <person name="Fluit A.C."/>
            <person name="Duim B."/>
        </authorList>
    </citation>
    <scope>NUCLEOTIDE SEQUENCE [LARGE SCALE GENOMIC DNA]</scope>
    <source>
        <strain evidence="1 2">215070706401-1</strain>
    </source>
</reference>
<dbReference type="GO" id="GO:0003700">
    <property type="term" value="F:DNA-binding transcription factor activity"/>
    <property type="evidence" value="ECO:0007669"/>
    <property type="project" value="InterPro"/>
</dbReference>
<accession>A0A2A4GN62</accession>
<sequence>MVKSIFLQDGEEIFVDDEDYERVCKLTWYSSYYGNSRRVLSTQEKILLNSYIIPGSFQIKKNNYFTKDNLTTKGNKTRWSKPMIKGSSQYKGVHRNQNKFKRIWKSTIVVDGKQKFLGNFDTQEEAAQVYNDAVIKYWDGQGYLNEINKNNKLIIAKNKSQNFYDTRILSNSSFKGVYKDSKENTFNVGKYFNGSYVHFGRDKSLNNAALIYNKCVFYLYGDNAILNDVPMKDELEEFISNWEIPERIKALKLNEEVVNDGD</sequence>
<proteinExistence type="predicted"/>
<dbReference type="InterPro" id="IPR036955">
    <property type="entry name" value="AP2/ERF_dom_sf"/>
</dbReference>
<name>A0A2A4GN62_9STAP</name>